<dbReference type="SUPFAM" id="SSF50814">
    <property type="entry name" value="Lipocalins"/>
    <property type="match status" value="1"/>
</dbReference>
<dbReference type="GO" id="GO:0000302">
    <property type="term" value="P:response to reactive oxygen species"/>
    <property type="evidence" value="ECO:0007669"/>
    <property type="project" value="TreeGrafter"/>
</dbReference>
<name>A0A1I8QEX8_STOCA</name>
<feature type="compositionally biased region" description="Low complexity" evidence="1">
    <location>
        <begin position="150"/>
        <end position="164"/>
    </location>
</feature>
<dbReference type="PANTHER" id="PTHR10612">
    <property type="entry name" value="APOLIPOPROTEIN D"/>
    <property type="match status" value="1"/>
</dbReference>
<proteinExistence type="predicted"/>
<dbReference type="Pfam" id="PF00061">
    <property type="entry name" value="Lipocalin"/>
    <property type="match status" value="1"/>
</dbReference>
<feature type="region of interest" description="Disordered" evidence="1">
    <location>
        <begin position="137"/>
        <end position="183"/>
    </location>
</feature>
<dbReference type="PANTHER" id="PTHR10612:SF34">
    <property type="entry name" value="APOLIPOPROTEIN D"/>
    <property type="match status" value="1"/>
</dbReference>
<reference evidence="3" key="1">
    <citation type="submission" date="2020-05" db="UniProtKB">
        <authorList>
            <consortium name="EnsemblMetazoa"/>
        </authorList>
    </citation>
    <scope>IDENTIFICATION</scope>
    <source>
        <strain evidence="3">USDA</strain>
    </source>
</reference>
<evidence type="ECO:0000259" key="2">
    <source>
        <dbReference type="Pfam" id="PF00061"/>
    </source>
</evidence>
<dbReference type="VEuPathDB" id="VectorBase:SCAU016534"/>
<dbReference type="AlphaFoldDB" id="A0A1I8QEX8"/>
<dbReference type="InterPro" id="IPR012674">
    <property type="entry name" value="Calycin"/>
</dbReference>
<dbReference type="Gene3D" id="2.40.128.20">
    <property type="match status" value="1"/>
</dbReference>
<accession>A0A1I8QEX8</accession>
<gene>
    <name evidence="3" type="primary">106089437</name>
</gene>
<keyword evidence="4" id="KW-1185">Reference proteome</keyword>
<feature type="domain" description="Lipocalin/cytosolic fatty-acid binding" evidence="2">
    <location>
        <begin position="1"/>
        <end position="139"/>
    </location>
</feature>
<dbReference type="EnsemblMetazoa" id="SCAU016534-RA">
    <property type="protein sequence ID" value="SCAU016534-PA"/>
    <property type="gene ID" value="SCAU016534"/>
</dbReference>
<protein>
    <recommendedName>
        <fullName evidence="2">Lipocalin/cytosolic fatty-acid binding domain-containing protein</fullName>
    </recommendedName>
</protein>
<feature type="compositionally biased region" description="Polar residues" evidence="1">
    <location>
        <begin position="165"/>
        <end position="183"/>
    </location>
</feature>
<dbReference type="InterPro" id="IPR000566">
    <property type="entry name" value="Lipocln_cytosolic_FA-bd_dom"/>
</dbReference>
<evidence type="ECO:0000313" key="3">
    <source>
        <dbReference type="EnsemblMetazoa" id="SCAU016534-PA"/>
    </source>
</evidence>
<dbReference type="Proteomes" id="UP000095300">
    <property type="component" value="Unassembled WGS sequence"/>
</dbReference>
<dbReference type="GO" id="GO:0005737">
    <property type="term" value="C:cytoplasm"/>
    <property type="evidence" value="ECO:0007669"/>
    <property type="project" value="TreeGrafter"/>
</dbReference>
<evidence type="ECO:0000313" key="4">
    <source>
        <dbReference type="Proteomes" id="UP000095300"/>
    </source>
</evidence>
<organism evidence="3 4">
    <name type="scientific">Stomoxys calcitrans</name>
    <name type="common">Stable fly</name>
    <name type="synonym">Conops calcitrans</name>
    <dbReference type="NCBI Taxonomy" id="35570"/>
    <lineage>
        <taxon>Eukaryota</taxon>
        <taxon>Metazoa</taxon>
        <taxon>Ecdysozoa</taxon>
        <taxon>Arthropoda</taxon>
        <taxon>Hexapoda</taxon>
        <taxon>Insecta</taxon>
        <taxon>Pterygota</taxon>
        <taxon>Neoptera</taxon>
        <taxon>Endopterygota</taxon>
        <taxon>Diptera</taxon>
        <taxon>Brachycera</taxon>
        <taxon>Muscomorpha</taxon>
        <taxon>Muscoidea</taxon>
        <taxon>Muscidae</taxon>
        <taxon>Stomoxys</taxon>
    </lineage>
</organism>
<evidence type="ECO:0000256" key="1">
    <source>
        <dbReference type="SAM" id="MobiDB-lite"/>
    </source>
</evidence>
<dbReference type="GO" id="GO:0006629">
    <property type="term" value="P:lipid metabolic process"/>
    <property type="evidence" value="ECO:0007669"/>
    <property type="project" value="TreeGrafter"/>
</dbReference>
<dbReference type="OrthoDB" id="565904at2759"/>
<sequence length="183" mass="20270">WYEYSKYPFIWEAGQKCQYAIYKNNGNGTVAVKNVGTYVVINKSHSVQGTAKVIAPGQLAVAFRNQTADEPNYLVLGTDYDNWVVVYSCKNVSSFAHTKIIWILTRQRQPTDEAIQQAKQILKDNLLSEDFMMTSTQTDCPDVNAHDNAGSDTADQDAAASTVSHQSNFDLSSTTTPSVFEIA</sequence>